<dbReference type="GO" id="GO:0018104">
    <property type="term" value="P:peptidoglycan-protein cross-linking"/>
    <property type="evidence" value="ECO:0007669"/>
    <property type="project" value="TreeGrafter"/>
</dbReference>
<feature type="active site" description="Proton donor/acceptor" evidence="9">
    <location>
        <position position="220"/>
    </location>
</feature>
<dbReference type="PANTHER" id="PTHR30582:SF24">
    <property type="entry name" value="L,D-TRANSPEPTIDASE ERFK_SRFK-RELATED"/>
    <property type="match status" value="1"/>
</dbReference>
<dbReference type="InterPro" id="IPR050979">
    <property type="entry name" value="LD-transpeptidase"/>
</dbReference>
<dbReference type="InterPro" id="IPR005490">
    <property type="entry name" value="LD_TPept_cat_dom"/>
</dbReference>
<dbReference type="Gene3D" id="2.40.440.10">
    <property type="entry name" value="L,D-transpeptidase catalytic domain-like"/>
    <property type="match status" value="1"/>
</dbReference>
<dbReference type="SUPFAM" id="SSF141523">
    <property type="entry name" value="L,D-transpeptidase catalytic domain-like"/>
    <property type="match status" value="1"/>
</dbReference>
<evidence type="ECO:0000256" key="8">
    <source>
        <dbReference type="ARBA" id="ARBA00023316"/>
    </source>
</evidence>
<dbReference type="EMBL" id="FOOX01000017">
    <property type="protein sequence ID" value="SFH11735.1"/>
    <property type="molecule type" value="Genomic_DNA"/>
</dbReference>
<keyword evidence="4" id="KW-0808">Transferase</keyword>
<feature type="active site" description="Nucleophile" evidence="9">
    <location>
        <position position="236"/>
    </location>
</feature>
<accession>A0A1I2XE66</accession>
<dbReference type="InterPro" id="IPR038063">
    <property type="entry name" value="Transpep_catalytic_dom"/>
</dbReference>
<dbReference type="RefSeq" id="WP_092473521.1">
    <property type="nucleotide sequence ID" value="NZ_FOOX01000017.1"/>
</dbReference>
<evidence type="ECO:0000256" key="4">
    <source>
        <dbReference type="ARBA" id="ARBA00022679"/>
    </source>
</evidence>
<evidence type="ECO:0000313" key="11">
    <source>
        <dbReference type="EMBL" id="SFH11735.1"/>
    </source>
</evidence>
<reference evidence="12" key="1">
    <citation type="submission" date="2016-10" db="EMBL/GenBank/DDBJ databases">
        <authorList>
            <person name="Varghese N."/>
            <person name="Submissions S."/>
        </authorList>
    </citation>
    <scope>NUCLEOTIDE SEQUENCE [LARGE SCALE GENOMIC DNA]</scope>
    <source>
        <strain evidence="12">DSM 17038</strain>
    </source>
</reference>
<dbReference type="GO" id="GO:0016757">
    <property type="term" value="F:glycosyltransferase activity"/>
    <property type="evidence" value="ECO:0007669"/>
    <property type="project" value="UniProtKB-KW"/>
</dbReference>
<feature type="domain" description="L,D-TPase catalytic" evidence="10">
    <location>
        <begin position="130"/>
        <end position="260"/>
    </location>
</feature>
<comment type="similarity">
    <text evidence="2">Belongs to the YkuD family.</text>
</comment>
<protein>
    <submittedName>
        <fullName evidence="11">Lipoprotein-anchoring transpeptidase ErfK/SrfK</fullName>
    </submittedName>
</protein>
<dbReference type="STRING" id="341036.SAMN05660649_03918"/>
<dbReference type="GO" id="GO:0005576">
    <property type="term" value="C:extracellular region"/>
    <property type="evidence" value="ECO:0007669"/>
    <property type="project" value="TreeGrafter"/>
</dbReference>
<evidence type="ECO:0000256" key="2">
    <source>
        <dbReference type="ARBA" id="ARBA00005992"/>
    </source>
</evidence>
<keyword evidence="7 9" id="KW-0573">Peptidoglycan synthesis</keyword>
<dbReference type="GO" id="GO:0008360">
    <property type="term" value="P:regulation of cell shape"/>
    <property type="evidence" value="ECO:0007669"/>
    <property type="project" value="UniProtKB-UniRule"/>
</dbReference>
<evidence type="ECO:0000256" key="9">
    <source>
        <dbReference type="PROSITE-ProRule" id="PRU01373"/>
    </source>
</evidence>
<name>A0A1I2XE66_9FIRM</name>
<dbReference type="AlphaFoldDB" id="A0A1I2XE66"/>
<evidence type="ECO:0000313" key="12">
    <source>
        <dbReference type="Proteomes" id="UP000199337"/>
    </source>
</evidence>
<evidence type="ECO:0000256" key="5">
    <source>
        <dbReference type="ARBA" id="ARBA00022801"/>
    </source>
</evidence>
<dbReference type="CDD" id="cd16913">
    <property type="entry name" value="YkuD_like"/>
    <property type="match status" value="1"/>
</dbReference>
<dbReference type="Proteomes" id="UP000199337">
    <property type="component" value="Unassembled WGS sequence"/>
</dbReference>
<keyword evidence="12" id="KW-1185">Reference proteome</keyword>
<keyword evidence="6 9" id="KW-0133">Cell shape</keyword>
<keyword evidence="3" id="KW-0328">Glycosyltransferase</keyword>
<dbReference type="UniPathway" id="UPA00219"/>
<dbReference type="GO" id="GO:0071555">
    <property type="term" value="P:cell wall organization"/>
    <property type="evidence" value="ECO:0007669"/>
    <property type="project" value="UniProtKB-UniRule"/>
</dbReference>
<keyword evidence="8 9" id="KW-0961">Cell wall biogenesis/degradation</keyword>
<keyword evidence="5" id="KW-0378">Hydrolase</keyword>
<dbReference type="PANTHER" id="PTHR30582">
    <property type="entry name" value="L,D-TRANSPEPTIDASE"/>
    <property type="match status" value="1"/>
</dbReference>
<evidence type="ECO:0000259" key="10">
    <source>
        <dbReference type="PROSITE" id="PS52029"/>
    </source>
</evidence>
<comment type="pathway">
    <text evidence="1 9">Cell wall biogenesis; peptidoglycan biosynthesis.</text>
</comment>
<evidence type="ECO:0000256" key="6">
    <source>
        <dbReference type="ARBA" id="ARBA00022960"/>
    </source>
</evidence>
<proteinExistence type="inferred from homology"/>
<evidence type="ECO:0000256" key="3">
    <source>
        <dbReference type="ARBA" id="ARBA00022676"/>
    </source>
</evidence>
<evidence type="ECO:0000256" key="1">
    <source>
        <dbReference type="ARBA" id="ARBA00004752"/>
    </source>
</evidence>
<organism evidence="11 12">
    <name type="scientific">Desulfotruncus arcticus DSM 17038</name>
    <dbReference type="NCBI Taxonomy" id="1121424"/>
    <lineage>
        <taxon>Bacteria</taxon>
        <taxon>Bacillati</taxon>
        <taxon>Bacillota</taxon>
        <taxon>Clostridia</taxon>
        <taxon>Eubacteriales</taxon>
        <taxon>Desulfallaceae</taxon>
        <taxon>Desulfotruncus</taxon>
    </lineage>
</organism>
<keyword evidence="11" id="KW-0449">Lipoprotein</keyword>
<evidence type="ECO:0000256" key="7">
    <source>
        <dbReference type="ARBA" id="ARBA00022984"/>
    </source>
</evidence>
<dbReference type="Pfam" id="PF03734">
    <property type="entry name" value="YkuD"/>
    <property type="match status" value="1"/>
</dbReference>
<dbReference type="PROSITE" id="PS52029">
    <property type="entry name" value="LD_TPASE"/>
    <property type="match status" value="1"/>
</dbReference>
<dbReference type="OrthoDB" id="9787225at2"/>
<dbReference type="GO" id="GO:0071972">
    <property type="term" value="F:peptidoglycan L,D-transpeptidase activity"/>
    <property type="evidence" value="ECO:0007669"/>
    <property type="project" value="TreeGrafter"/>
</dbReference>
<sequence>MKKSDLVIYVVTALLLANLGWGCAVSEKRPQPYKKRSSTTKPVYEDAGVQVYRQENGTVVFNRNTGVKKTFQNCNSVRRIVDKPVGTAPLAGIAIQEGIRLENDKTILIIELNPEFKILSVYPHPHSNKDKIFINKDTNTLYLYKNGDLFKTYPVATGKVSNYTPEGDFKIANKITDNEDVLKPQLGRRWMGLCVPMEKDNRLRSEQDLRAPEGSKYGIHGTDEAESIGKYASGGCIRVGETDILELFDLVEVGTPVEIRSSVGTEGRKTRGDDK</sequence>
<gene>
    <name evidence="11" type="ORF">SAMN05660649_03918</name>
</gene>